<evidence type="ECO:0000313" key="1">
    <source>
        <dbReference type="EMBL" id="JAE28253.1"/>
    </source>
</evidence>
<dbReference type="EMBL" id="GBRH01169643">
    <property type="protein sequence ID" value="JAE28253.1"/>
    <property type="molecule type" value="Transcribed_RNA"/>
</dbReference>
<name>A0A0A9H5S1_ARUDO</name>
<sequence>MKQIYVQLRQLHLVGYRVGCPL</sequence>
<proteinExistence type="predicted"/>
<protein>
    <submittedName>
        <fullName evidence="1">Uncharacterized protein</fullName>
    </submittedName>
</protein>
<reference evidence="1" key="1">
    <citation type="submission" date="2014-09" db="EMBL/GenBank/DDBJ databases">
        <authorList>
            <person name="Magalhaes I.L.F."/>
            <person name="Oliveira U."/>
            <person name="Santos F.R."/>
            <person name="Vidigal T.H.D.A."/>
            <person name="Brescovit A.D."/>
            <person name="Santos A.J."/>
        </authorList>
    </citation>
    <scope>NUCLEOTIDE SEQUENCE</scope>
    <source>
        <tissue evidence="1">Shoot tissue taken approximately 20 cm above the soil surface</tissue>
    </source>
</reference>
<dbReference type="AlphaFoldDB" id="A0A0A9H5S1"/>
<reference evidence="1" key="2">
    <citation type="journal article" date="2015" name="Data Brief">
        <title>Shoot transcriptome of the giant reed, Arundo donax.</title>
        <authorList>
            <person name="Barrero R.A."/>
            <person name="Guerrero F.D."/>
            <person name="Moolhuijzen P."/>
            <person name="Goolsby J.A."/>
            <person name="Tidwell J."/>
            <person name="Bellgard S.E."/>
            <person name="Bellgard M.I."/>
        </authorList>
    </citation>
    <scope>NUCLEOTIDE SEQUENCE</scope>
    <source>
        <tissue evidence="1">Shoot tissue taken approximately 20 cm above the soil surface</tissue>
    </source>
</reference>
<accession>A0A0A9H5S1</accession>
<organism evidence="1">
    <name type="scientific">Arundo donax</name>
    <name type="common">Giant reed</name>
    <name type="synonym">Donax arundinaceus</name>
    <dbReference type="NCBI Taxonomy" id="35708"/>
    <lineage>
        <taxon>Eukaryota</taxon>
        <taxon>Viridiplantae</taxon>
        <taxon>Streptophyta</taxon>
        <taxon>Embryophyta</taxon>
        <taxon>Tracheophyta</taxon>
        <taxon>Spermatophyta</taxon>
        <taxon>Magnoliopsida</taxon>
        <taxon>Liliopsida</taxon>
        <taxon>Poales</taxon>
        <taxon>Poaceae</taxon>
        <taxon>PACMAD clade</taxon>
        <taxon>Arundinoideae</taxon>
        <taxon>Arundineae</taxon>
        <taxon>Arundo</taxon>
    </lineage>
</organism>